<dbReference type="OrthoDB" id="10373504at2759"/>
<feature type="region of interest" description="Disordered" evidence="1">
    <location>
        <begin position="1"/>
        <end position="25"/>
    </location>
</feature>
<reference evidence="3" key="1">
    <citation type="submission" date="2016-06" db="EMBL/GenBank/DDBJ databases">
        <title>Parallel loss of symbiosis genes in relatives of nitrogen-fixing non-legume Parasponia.</title>
        <authorList>
            <person name="Van Velzen R."/>
            <person name="Holmer R."/>
            <person name="Bu F."/>
            <person name="Rutten L."/>
            <person name="Van Zeijl A."/>
            <person name="Liu W."/>
            <person name="Santuari L."/>
            <person name="Cao Q."/>
            <person name="Sharma T."/>
            <person name="Shen D."/>
            <person name="Roswanjaya Y."/>
            <person name="Wardhani T."/>
            <person name="Kalhor M.S."/>
            <person name="Jansen J."/>
            <person name="Van den Hoogen J."/>
            <person name="Gungor B."/>
            <person name="Hartog M."/>
            <person name="Hontelez J."/>
            <person name="Verver J."/>
            <person name="Yang W.-C."/>
            <person name="Schijlen E."/>
            <person name="Repin R."/>
            <person name="Schilthuizen M."/>
            <person name="Schranz E."/>
            <person name="Heidstra R."/>
            <person name="Miyata K."/>
            <person name="Fedorova E."/>
            <person name="Kohlen W."/>
            <person name="Bisseling T."/>
            <person name="Smit S."/>
            <person name="Geurts R."/>
        </authorList>
    </citation>
    <scope>NUCLEOTIDE SEQUENCE [LARGE SCALE GENOMIC DNA]</scope>
    <source>
        <strain evidence="3">cv. WU1-14</strain>
    </source>
</reference>
<keyword evidence="3" id="KW-1185">Reference proteome</keyword>
<proteinExistence type="predicted"/>
<protein>
    <submittedName>
        <fullName evidence="2">Uncharacterized protein</fullName>
    </submittedName>
</protein>
<dbReference type="Proteomes" id="UP000237105">
    <property type="component" value="Unassembled WGS sequence"/>
</dbReference>
<sequence>CLLRLGPNQGRWAEEQNSGSHVASEFRTASLENTAESIRVRREALESRNGSFAKLFRISLFQ</sequence>
<dbReference type="EMBL" id="JXTB01000606">
    <property type="protein sequence ID" value="PON35575.1"/>
    <property type="molecule type" value="Genomic_DNA"/>
</dbReference>
<name>A0A2P5AGB0_PARAD</name>
<feature type="non-terminal residue" evidence="2">
    <location>
        <position position="1"/>
    </location>
</feature>
<comment type="caution">
    <text evidence="2">The sequence shown here is derived from an EMBL/GenBank/DDBJ whole genome shotgun (WGS) entry which is preliminary data.</text>
</comment>
<gene>
    <name evidence="2" type="ORF">PanWU01x14_335240</name>
</gene>
<evidence type="ECO:0000313" key="3">
    <source>
        <dbReference type="Proteomes" id="UP000237105"/>
    </source>
</evidence>
<organism evidence="2 3">
    <name type="scientific">Parasponia andersonii</name>
    <name type="common">Sponia andersonii</name>
    <dbReference type="NCBI Taxonomy" id="3476"/>
    <lineage>
        <taxon>Eukaryota</taxon>
        <taxon>Viridiplantae</taxon>
        <taxon>Streptophyta</taxon>
        <taxon>Embryophyta</taxon>
        <taxon>Tracheophyta</taxon>
        <taxon>Spermatophyta</taxon>
        <taxon>Magnoliopsida</taxon>
        <taxon>eudicotyledons</taxon>
        <taxon>Gunneridae</taxon>
        <taxon>Pentapetalae</taxon>
        <taxon>rosids</taxon>
        <taxon>fabids</taxon>
        <taxon>Rosales</taxon>
        <taxon>Cannabaceae</taxon>
        <taxon>Parasponia</taxon>
    </lineage>
</organism>
<accession>A0A2P5AGB0</accession>
<evidence type="ECO:0000256" key="1">
    <source>
        <dbReference type="SAM" id="MobiDB-lite"/>
    </source>
</evidence>
<dbReference type="AlphaFoldDB" id="A0A2P5AGB0"/>
<evidence type="ECO:0000313" key="2">
    <source>
        <dbReference type="EMBL" id="PON35575.1"/>
    </source>
</evidence>